<accession>A0ABX8UBE5</accession>
<proteinExistence type="predicted"/>
<dbReference type="EMBL" id="CP068985">
    <property type="protein sequence ID" value="QYC44756.1"/>
    <property type="molecule type" value="Genomic_DNA"/>
</dbReference>
<name>A0ABX8UBE5_9ACTN</name>
<evidence type="ECO:0000313" key="3">
    <source>
        <dbReference type="Proteomes" id="UP000824681"/>
    </source>
</evidence>
<feature type="region of interest" description="Disordered" evidence="1">
    <location>
        <begin position="69"/>
        <end position="95"/>
    </location>
</feature>
<gene>
    <name evidence="2" type="ORF">Nocox_35985</name>
</gene>
<dbReference type="RefSeq" id="WP_020544167.1">
    <property type="nucleotide sequence ID" value="NZ_CP068985.1"/>
</dbReference>
<feature type="compositionally biased region" description="Basic and acidic residues" evidence="1">
    <location>
        <begin position="69"/>
        <end position="80"/>
    </location>
</feature>
<organism evidence="2 3">
    <name type="scientific">Nonomuraea coxensis DSM 45129</name>
    <dbReference type="NCBI Taxonomy" id="1122611"/>
    <lineage>
        <taxon>Bacteria</taxon>
        <taxon>Bacillati</taxon>
        <taxon>Actinomycetota</taxon>
        <taxon>Actinomycetes</taxon>
        <taxon>Streptosporangiales</taxon>
        <taxon>Streptosporangiaceae</taxon>
        <taxon>Nonomuraea</taxon>
    </lineage>
</organism>
<evidence type="ECO:0000256" key="1">
    <source>
        <dbReference type="SAM" id="MobiDB-lite"/>
    </source>
</evidence>
<keyword evidence="3" id="KW-1185">Reference proteome</keyword>
<dbReference type="Proteomes" id="UP000824681">
    <property type="component" value="Chromosome"/>
</dbReference>
<sequence>MVDNPRHEALRQALEVVRRQAEQLATALDEPFRRFTGSAVWVGPAAGRFGEELSRHRQRLRDQAAKVTRELEEELGRTPREVSPAAARRESLGRG</sequence>
<protein>
    <submittedName>
        <fullName evidence="2">Uncharacterized protein</fullName>
    </submittedName>
</protein>
<reference evidence="2 3" key="1">
    <citation type="journal article" date="2021" name="ACS Chem. Biol.">
        <title>Genomic-Led Discovery of a Novel Glycopeptide Antibiotic by Nonomuraea coxensis DSM 45129.</title>
        <authorList>
            <person name="Yushchuk O."/>
            <person name="Vior N.M."/>
            <person name="Andreo-Vidal A."/>
            <person name="Berini F."/>
            <person name="Ruckert C."/>
            <person name="Busche T."/>
            <person name="Binda E."/>
            <person name="Kalinowski J."/>
            <person name="Truman A.W."/>
            <person name="Marinelli F."/>
        </authorList>
    </citation>
    <scope>NUCLEOTIDE SEQUENCE [LARGE SCALE GENOMIC DNA]</scope>
    <source>
        <strain evidence="2 3">DSM 45129</strain>
    </source>
</reference>
<evidence type="ECO:0000313" key="2">
    <source>
        <dbReference type="EMBL" id="QYC44756.1"/>
    </source>
</evidence>